<feature type="region of interest" description="Disordered" evidence="1">
    <location>
        <begin position="378"/>
        <end position="410"/>
    </location>
</feature>
<feature type="compositionally biased region" description="Basic and acidic residues" evidence="1">
    <location>
        <begin position="393"/>
        <end position="410"/>
    </location>
</feature>
<dbReference type="InterPro" id="IPR050304">
    <property type="entry name" value="MT-severing_AAA_ATPase"/>
</dbReference>
<gene>
    <name evidence="3" type="ORF">CTI12_AA467410</name>
</gene>
<comment type="caution">
    <text evidence="3">The sequence shown here is derived from an EMBL/GenBank/DDBJ whole genome shotgun (WGS) entry which is preliminary data.</text>
</comment>
<proteinExistence type="predicted"/>
<dbReference type="GO" id="GO:0005524">
    <property type="term" value="F:ATP binding"/>
    <property type="evidence" value="ECO:0007669"/>
    <property type="project" value="InterPro"/>
</dbReference>
<evidence type="ECO:0000259" key="2">
    <source>
        <dbReference type="Pfam" id="PF00004"/>
    </source>
</evidence>
<dbReference type="STRING" id="35608.A0A2U1LJS5"/>
<dbReference type="InterPro" id="IPR003959">
    <property type="entry name" value="ATPase_AAA_core"/>
</dbReference>
<dbReference type="InterPro" id="IPR027417">
    <property type="entry name" value="P-loop_NTPase"/>
</dbReference>
<dbReference type="PANTHER" id="PTHR23074:SF83">
    <property type="entry name" value="VACUOLAR PROTEIN SORTING-ASSOCIATED PROTEIN 4A"/>
    <property type="match status" value="1"/>
</dbReference>
<evidence type="ECO:0000256" key="1">
    <source>
        <dbReference type="SAM" id="MobiDB-lite"/>
    </source>
</evidence>
<evidence type="ECO:0000313" key="4">
    <source>
        <dbReference type="Proteomes" id="UP000245207"/>
    </source>
</evidence>
<evidence type="ECO:0000313" key="3">
    <source>
        <dbReference type="EMBL" id="PWA49250.1"/>
    </source>
</evidence>
<dbReference type="Proteomes" id="UP000245207">
    <property type="component" value="Unassembled WGS sequence"/>
</dbReference>
<dbReference type="PANTHER" id="PTHR23074">
    <property type="entry name" value="AAA DOMAIN-CONTAINING"/>
    <property type="match status" value="1"/>
</dbReference>
<sequence length="410" mass="45496">MANNNFSSSDFMMSNLYRGNLNTNTRNRKMKVKMGDPLGMPVVLQMTSTGNGPRNPTLISRRCLTEADILGDEVDDDPDSYYLRGLDALEEVDLESEDKGSFVQQWWKAVTNSPAYFLEPLTQMLEPVTSSDATSKLVKISAKTALFLAKLYLGKNKKDPREAFFDKLVGLDVPKHQMKMIKSRILGSGGSNKTIPAGVLLYGPPGTGKTSLAHALAREVNASFLPVAGEKLAANEKGVGRLTSLLQRRDCLMSQIDKCKADGAMVIVVATTESPSQLKERLQKKFEKSFGTEMPDLKTRERMVDVLLKEVKVDEEEKKSICQFLAYKSDGFVWGDLERVCIEAGVLAKYEGGIRPLVRLRHISESLMEVKANKGLIEADKEKKKTKKKAKKTQMEAQKETEGSTAESKN</sequence>
<dbReference type="Gene3D" id="3.40.50.300">
    <property type="entry name" value="P-loop containing nucleotide triphosphate hydrolases"/>
    <property type="match status" value="2"/>
</dbReference>
<keyword evidence="4" id="KW-1185">Reference proteome</keyword>
<dbReference type="Gene3D" id="1.10.8.60">
    <property type="match status" value="1"/>
</dbReference>
<name>A0A2U1LJS5_ARTAN</name>
<organism evidence="3 4">
    <name type="scientific">Artemisia annua</name>
    <name type="common">Sweet wormwood</name>
    <dbReference type="NCBI Taxonomy" id="35608"/>
    <lineage>
        <taxon>Eukaryota</taxon>
        <taxon>Viridiplantae</taxon>
        <taxon>Streptophyta</taxon>
        <taxon>Embryophyta</taxon>
        <taxon>Tracheophyta</taxon>
        <taxon>Spermatophyta</taxon>
        <taxon>Magnoliopsida</taxon>
        <taxon>eudicotyledons</taxon>
        <taxon>Gunneridae</taxon>
        <taxon>Pentapetalae</taxon>
        <taxon>asterids</taxon>
        <taxon>campanulids</taxon>
        <taxon>Asterales</taxon>
        <taxon>Asteraceae</taxon>
        <taxon>Asteroideae</taxon>
        <taxon>Anthemideae</taxon>
        <taxon>Artemisiinae</taxon>
        <taxon>Artemisia</taxon>
    </lineage>
</organism>
<protein>
    <recommendedName>
        <fullName evidence="2">ATPase AAA-type core domain-containing protein</fullName>
    </recommendedName>
</protein>
<dbReference type="EMBL" id="PKPP01009017">
    <property type="protein sequence ID" value="PWA49250.1"/>
    <property type="molecule type" value="Genomic_DNA"/>
</dbReference>
<dbReference type="AlphaFoldDB" id="A0A2U1LJS5"/>
<dbReference type="SUPFAM" id="SSF52540">
    <property type="entry name" value="P-loop containing nucleoside triphosphate hydrolases"/>
    <property type="match status" value="1"/>
</dbReference>
<reference evidence="3 4" key="1">
    <citation type="journal article" date="2018" name="Mol. Plant">
        <title>The genome of Artemisia annua provides insight into the evolution of Asteraceae family and artemisinin biosynthesis.</title>
        <authorList>
            <person name="Shen Q."/>
            <person name="Zhang L."/>
            <person name="Liao Z."/>
            <person name="Wang S."/>
            <person name="Yan T."/>
            <person name="Shi P."/>
            <person name="Liu M."/>
            <person name="Fu X."/>
            <person name="Pan Q."/>
            <person name="Wang Y."/>
            <person name="Lv Z."/>
            <person name="Lu X."/>
            <person name="Zhang F."/>
            <person name="Jiang W."/>
            <person name="Ma Y."/>
            <person name="Chen M."/>
            <person name="Hao X."/>
            <person name="Li L."/>
            <person name="Tang Y."/>
            <person name="Lv G."/>
            <person name="Zhou Y."/>
            <person name="Sun X."/>
            <person name="Brodelius P.E."/>
            <person name="Rose J.K.C."/>
            <person name="Tang K."/>
        </authorList>
    </citation>
    <scope>NUCLEOTIDE SEQUENCE [LARGE SCALE GENOMIC DNA]</scope>
    <source>
        <strain evidence="4">cv. Huhao1</strain>
        <tissue evidence="3">Leaf</tissue>
    </source>
</reference>
<dbReference type="OrthoDB" id="3046016at2759"/>
<dbReference type="GO" id="GO:0016887">
    <property type="term" value="F:ATP hydrolysis activity"/>
    <property type="evidence" value="ECO:0007669"/>
    <property type="project" value="InterPro"/>
</dbReference>
<accession>A0A2U1LJS5</accession>
<feature type="domain" description="ATPase AAA-type core" evidence="2">
    <location>
        <begin position="199"/>
        <end position="237"/>
    </location>
</feature>
<dbReference type="Pfam" id="PF00004">
    <property type="entry name" value="AAA"/>
    <property type="match status" value="1"/>
</dbReference>